<protein>
    <recommendedName>
        <fullName evidence="4">Class I SAM-dependent methyltransferase</fullName>
    </recommendedName>
</protein>
<accession>M0PQZ6</accession>
<evidence type="ECO:0000256" key="1">
    <source>
        <dbReference type="SAM" id="MobiDB-lite"/>
    </source>
</evidence>
<dbReference type="InterPro" id="IPR029063">
    <property type="entry name" value="SAM-dependent_MTases_sf"/>
</dbReference>
<dbReference type="PATRIC" id="fig|1230455.3.peg.1339"/>
<proteinExistence type="predicted"/>
<dbReference type="AlphaFoldDB" id="M0PQZ6"/>
<evidence type="ECO:0000313" key="2">
    <source>
        <dbReference type="EMBL" id="EMA71290.1"/>
    </source>
</evidence>
<dbReference type="RefSeq" id="WP_007994710.1">
    <property type="nucleotide sequence ID" value="NZ_AOJJ01000054.1"/>
</dbReference>
<reference evidence="2 3" key="1">
    <citation type="journal article" date="2014" name="PLoS Genet.">
        <title>Phylogenetically driven sequencing of extremely halophilic archaea reveals strategies for static and dynamic osmo-response.</title>
        <authorList>
            <person name="Becker E.A."/>
            <person name="Seitzer P.M."/>
            <person name="Tritt A."/>
            <person name="Larsen D."/>
            <person name="Krusor M."/>
            <person name="Yao A.I."/>
            <person name="Wu D."/>
            <person name="Madern D."/>
            <person name="Eisen J.A."/>
            <person name="Darling A.E."/>
            <person name="Facciotti M.T."/>
        </authorList>
    </citation>
    <scope>NUCLEOTIDE SEQUENCE [LARGE SCALE GENOMIC DNA]</scope>
    <source>
        <strain evidence="2 3">JCM 13916</strain>
    </source>
</reference>
<comment type="caution">
    <text evidence="2">The sequence shown here is derived from an EMBL/GenBank/DDBJ whole genome shotgun (WGS) entry which is preliminary data.</text>
</comment>
<dbReference type="STRING" id="1230455.C462_06992"/>
<name>M0PQZ6_9EURY</name>
<evidence type="ECO:0000313" key="3">
    <source>
        <dbReference type="Proteomes" id="UP000011528"/>
    </source>
</evidence>
<gene>
    <name evidence="2" type="ORF">C462_06992</name>
</gene>
<feature type="region of interest" description="Disordered" evidence="1">
    <location>
        <begin position="120"/>
        <end position="155"/>
    </location>
</feature>
<dbReference type="SUPFAM" id="SSF53335">
    <property type="entry name" value="S-adenosyl-L-methionine-dependent methyltransferases"/>
    <property type="match status" value="1"/>
</dbReference>
<evidence type="ECO:0008006" key="4">
    <source>
        <dbReference type="Google" id="ProtNLM"/>
    </source>
</evidence>
<feature type="compositionally biased region" description="Low complexity" evidence="1">
    <location>
        <begin position="125"/>
        <end position="155"/>
    </location>
</feature>
<organism evidence="2 3">
    <name type="scientific">Halorubrum distributum JCM 13916</name>
    <dbReference type="NCBI Taxonomy" id="1230455"/>
    <lineage>
        <taxon>Archaea</taxon>
        <taxon>Methanobacteriati</taxon>
        <taxon>Methanobacteriota</taxon>
        <taxon>Stenosarchaea group</taxon>
        <taxon>Halobacteria</taxon>
        <taxon>Halobacteriales</taxon>
        <taxon>Haloferacaceae</taxon>
        <taxon>Halorubrum</taxon>
        <taxon>Halorubrum distributum group</taxon>
    </lineage>
</organism>
<dbReference type="EMBL" id="AOJJ01000054">
    <property type="protein sequence ID" value="EMA71290.1"/>
    <property type="molecule type" value="Genomic_DNA"/>
</dbReference>
<sequence>MTGTDDAAGGDGGSADGDALAADAEAFRRYLRAKRSVDDRALDRRLLGILRERLADRAARDGRLRVFEVGTGVGTMVARLIDWEVLPPGETRYVAVDRDPDALAGLGPFLREWADDRKAPASVTEAAGESEAAGGSEAAGESEAAGGSERAGGSEADALVVETDARTVRVEPVAADGVAYAAEHAGESDALIGMALLDVLGLDRLDQLLDALAPDGTYYFPITFDGGTRFRPAHPDDRAIERLYHRHMDEKPGGNSRAGGAALARLREADGSTLLGVAGSDWIARPADGEAGYPGDEAFFLRHILDTVEAAVGEVIADGGETSALSAADLDAWLEIRRRQVDSGELVYLTHQIDLIGRVDDA</sequence>
<dbReference type="Proteomes" id="UP000011528">
    <property type="component" value="Unassembled WGS sequence"/>
</dbReference>